<dbReference type="PANTHER" id="PTHR42901">
    <property type="entry name" value="ALCOHOL DEHYDROGENASE"/>
    <property type="match status" value="1"/>
</dbReference>
<evidence type="ECO:0000256" key="1">
    <source>
        <dbReference type="ARBA" id="ARBA00006484"/>
    </source>
</evidence>
<dbReference type="PROSITE" id="PS00061">
    <property type="entry name" value="ADH_SHORT"/>
    <property type="match status" value="1"/>
</dbReference>
<protein>
    <submittedName>
        <fullName evidence="5">Malonic semialdehyde reductase</fullName>
    </submittedName>
</protein>
<dbReference type="RefSeq" id="WP_035709161.1">
    <property type="nucleotide sequence ID" value="NZ_CAMIFG010000183.1"/>
</dbReference>
<dbReference type="OrthoDB" id="658698at2"/>
<accession>A0A086Y8C9</accession>
<dbReference type="PRINTS" id="PR00081">
    <property type="entry name" value="GDHRDH"/>
</dbReference>
<dbReference type="EMBL" id="JGYG01000003">
    <property type="protein sequence ID" value="KFI30529.1"/>
    <property type="molecule type" value="Genomic_DNA"/>
</dbReference>
<dbReference type="CDD" id="cd05346">
    <property type="entry name" value="SDR_c5"/>
    <property type="match status" value="1"/>
</dbReference>
<dbReference type="InterPro" id="IPR036291">
    <property type="entry name" value="NAD(P)-bd_dom_sf"/>
</dbReference>
<keyword evidence="2" id="KW-0560">Oxidoreductase</keyword>
<feature type="domain" description="Ketoreductase" evidence="4">
    <location>
        <begin position="2"/>
        <end position="182"/>
    </location>
</feature>
<sequence length="252" mass="27102">MPTILITGATAGFGQATARRFARAGWTIVGTGRREERLRTLAEEIGPTFHGLAFDITDPAAVAAALDSLPAEFAAIDLLVNNAGMALGTAPAPEPPLADWQAMLDTNVSGLLAVTHRLLPGLIARKGMIVNLSSIAAHWPYPGGNVYAATKAFVRQFSLGLRADLHGTGVRVTSLEPGLCESEFTMIRTRGDQAAYDALYDGADPIQPEDIAETIHWLATQPPHLNFNSIEMMPVSQSWAPLRVHRRETDKV</sequence>
<dbReference type="InterPro" id="IPR002347">
    <property type="entry name" value="SDR_fam"/>
</dbReference>
<dbReference type="InterPro" id="IPR057326">
    <property type="entry name" value="KR_dom"/>
</dbReference>
<proteinExistence type="inferred from homology"/>
<dbReference type="PRINTS" id="PR00080">
    <property type="entry name" value="SDRFAMILY"/>
</dbReference>
<dbReference type="eggNOG" id="COG4221">
    <property type="taxonomic scope" value="Bacteria"/>
</dbReference>
<organism evidence="5 6">
    <name type="scientific">Haematobacter massiliensis</name>
    <dbReference type="NCBI Taxonomy" id="195105"/>
    <lineage>
        <taxon>Bacteria</taxon>
        <taxon>Pseudomonadati</taxon>
        <taxon>Pseudomonadota</taxon>
        <taxon>Alphaproteobacteria</taxon>
        <taxon>Rhodobacterales</taxon>
        <taxon>Paracoccaceae</taxon>
        <taxon>Haematobacter</taxon>
    </lineage>
</organism>
<evidence type="ECO:0000259" key="4">
    <source>
        <dbReference type="SMART" id="SM00822"/>
    </source>
</evidence>
<dbReference type="PANTHER" id="PTHR42901:SF1">
    <property type="entry name" value="ALCOHOL DEHYDROGENASE"/>
    <property type="match status" value="1"/>
</dbReference>
<evidence type="ECO:0000313" key="5">
    <source>
        <dbReference type="EMBL" id="KFI30529.1"/>
    </source>
</evidence>
<comment type="similarity">
    <text evidence="1 3">Belongs to the short-chain dehydrogenases/reductases (SDR) family.</text>
</comment>
<evidence type="ECO:0000256" key="2">
    <source>
        <dbReference type="ARBA" id="ARBA00023002"/>
    </source>
</evidence>
<evidence type="ECO:0000256" key="3">
    <source>
        <dbReference type="RuleBase" id="RU000363"/>
    </source>
</evidence>
<dbReference type="GO" id="GO:0016616">
    <property type="term" value="F:oxidoreductase activity, acting on the CH-OH group of donors, NAD or NADP as acceptor"/>
    <property type="evidence" value="ECO:0007669"/>
    <property type="project" value="UniProtKB-ARBA"/>
</dbReference>
<dbReference type="Proteomes" id="UP000028826">
    <property type="component" value="Unassembled WGS sequence"/>
</dbReference>
<dbReference type="Gene3D" id="3.40.50.720">
    <property type="entry name" value="NAD(P)-binding Rossmann-like Domain"/>
    <property type="match status" value="1"/>
</dbReference>
<dbReference type="InterPro" id="IPR020904">
    <property type="entry name" value="Sc_DH/Rdtase_CS"/>
</dbReference>
<gene>
    <name evidence="5" type="ORF">CN97_13350</name>
</gene>
<evidence type="ECO:0000313" key="6">
    <source>
        <dbReference type="Proteomes" id="UP000028826"/>
    </source>
</evidence>
<dbReference type="AlphaFoldDB" id="A0A086Y8C9"/>
<keyword evidence="6" id="KW-1185">Reference proteome</keyword>
<dbReference type="Pfam" id="PF00106">
    <property type="entry name" value="adh_short"/>
    <property type="match status" value="1"/>
</dbReference>
<dbReference type="SUPFAM" id="SSF51735">
    <property type="entry name" value="NAD(P)-binding Rossmann-fold domains"/>
    <property type="match status" value="1"/>
</dbReference>
<comment type="caution">
    <text evidence="5">The sequence shown here is derived from an EMBL/GenBank/DDBJ whole genome shotgun (WGS) entry which is preliminary data.</text>
</comment>
<dbReference type="FunFam" id="3.40.50.720:FF:000047">
    <property type="entry name" value="NADP-dependent L-serine/L-allo-threonine dehydrogenase"/>
    <property type="match status" value="1"/>
</dbReference>
<dbReference type="STRING" id="195105.CN97_13350"/>
<reference evidence="5 6" key="1">
    <citation type="submission" date="2014-03" db="EMBL/GenBank/DDBJ databases">
        <title>Genome of Haematobacter massiliensis CCUG 47968.</title>
        <authorList>
            <person name="Wang D."/>
            <person name="Wang G."/>
        </authorList>
    </citation>
    <scope>NUCLEOTIDE SEQUENCE [LARGE SCALE GENOMIC DNA]</scope>
    <source>
        <strain evidence="5 6">CCUG 47968</strain>
    </source>
</reference>
<name>A0A086Y8C9_9RHOB</name>
<dbReference type="SMART" id="SM00822">
    <property type="entry name" value="PKS_KR"/>
    <property type="match status" value="1"/>
</dbReference>